<dbReference type="PROSITE" id="PS50231">
    <property type="entry name" value="RICIN_B_LECTIN"/>
    <property type="match status" value="1"/>
</dbReference>
<evidence type="ECO:0000256" key="13">
    <source>
        <dbReference type="ARBA" id="ARBA00043078"/>
    </source>
</evidence>
<feature type="region of interest" description="Disordered" evidence="14">
    <location>
        <begin position="525"/>
        <end position="545"/>
    </location>
</feature>
<dbReference type="GO" id="GO:0071555">
    <property type="term" value="P:cell wall organization"/>
    <property type="evidence" value="ECO:0007669"/>
    <property type="project" value="UniProtKB-KW"/>
</dbReference>
<evidence type="ECO:0000256" key="10">
    <source>
        <dbReference type="ARBA" id="ARBA00023326"/>
    </source>
</evidence>
<comment type="subcellular location">
    <subcellularLocation>
        <location evidence="2">Cell membrane</location>
    </subcellularLocation>
</comment>
<accession>A0A3R6ZAJ8</accession>
<evidence type="ECO:0000256" key="9">
    <source>
        <dbReference type="ARBA" id="ARBA00023316"/>
    </source>
</evidence>
<dbReference type="Gene3D" id="3.20.20.80">
    <property type="entry name" value="Glycosidases"/>
    <property type="match status" value="1"/>
</dbReference>
<evidence type="ECO:0000256" key="3">
    <source>
        <dbReference type="ARBA" id="ARBA00012780"/>
    </source>
</evidence>
<keyword evidence="10" id="KW-0624">Polysaccharide degradation</keyword>
<proteinExistence type="predicted"/>
<sequence length="1387" mass="154587">MKRSTLRFAACQATTITARLEQANMDVVTPRDDSGKVIQTPRNDVLYAVAIDDCEDGVTGISVEDAQPAAKWSMKRKAVVAAAAALVLVGALVAALMYTHAPNDTTDASFGTGNDISVCYDSYNDINIATHFRTIRQRFTGIRTYQTRGYRNAIDVAAEAGLKIYAGVWIRTDEASINSDMQAVVDGVRRNPSVVKGVFVGNEELHVGIDQWTVLGRVRQMRQRLQAAGFGWVPVGSVQVDGNWGGASALANECDLIGVNIHPFFSAASVSTWNPLEDLKTRWNAMYKAYGNRAVLTETGWPTSGSQYYGHWPNFDTAKNYYFQVLEWSKGNGGNMPSHFMFHDNTLKPTDFEKSFGLAWSNGAWKWDAPAAEIKGVVFVNKANDKVLAAAPNRAVEFHARWGNDWVWDWASQWTIRGPLVVTWDAANKVDLCLDAYQPWNGGAVHLWPCDANNGNQKWAYDGNTKQLRHATHNGFCLDMANPAGGTPHLWSCHDPGFATLAVTHLAWLTMDALRPFLAPIDADTKMQPPDTLRPCSGKTKPAASLQSKATTMAALCSSDKLISSAVRRGNLDRRHSTASLVHSPGHGGGSRRGSLTVPFTSAAADHDAMTPQDAEPTLHGTKAVLEDAYGRPIAGVKYNKGAMTHKKFRSVDPPAANIHPHDKQIATRMTASHRSGAAAGDVRCGFCHANNMLWHLRCTSELVQCVGIPVALTTTFLQLAHQLLQYAKFDGTAVEAEKSFKQATLVRSKAAMVLMTRNADRLRWHIVRMMFMAWKKVRTEAMRSEETMARLIKIKEMQTQGRLKSQVFSNWKNLTMVKWDERYAKLSMASERCPIVDGFVHGHMDLLESTNTTKKDLGFTQTAVDAMADRIGRFIPWDSLLQWINIQITYIHTRVGRKVFAPIASLQDIATSLATPKLVLHLLWHLQPASIADYDALYADECEKDPLLALSQHSATNRHVQWKLFLKVAQARIFLPDDIASRDDLMAGHFDAYYGILVYMFVMFAGATGGNSLEAMAPGQFSFLQMWPGLKSALQITNAYDQDESLREACRELVRRLRTLQECQVKLLVVHKQLQRVLAMHRQAVLRANLSDFCRRLKGRESMIAVALEKEELVPMVQLDYTRVSRFCSVDDFTAIQLVFLEHVVPVIHIFKASGAASGGKSISEHEFYKLMSQCGLIERKNMTRAYLQLIVQASIKDDVATGAVGTPDVDRFGDVDLTSTEFTEALLRVANHLHEKRPAVPLVDMVKELIEVRLMPVASAIERQGIGSFKRQLRQPDVVSVLRAHDKKLKRLFAFHACEKRGKFMTLAEFEGWLKEQRLIDALFPHTRIKQLFYAVQQDTTDGEVDLELIFAEFVEALAAVAVFRNPNPYVSLSSRLESFLVDNL</sequence>
<comment type="catalytic activity">
    <reaction evidence="1">
        <text>Hydrolysis of (1-&gt;3)-beta-D-glucosidic linkages in (1-&gt;3)-beta-D-glucans.</text>
        <dbReference type="EC" id="3.2.1.39"/>
    </reaction>
</comment>
<evidence type="ECO:0000256" key="7">
    <source>
        <dbReference type="ARBA" id="ARBA00023180"/>
    </source>
</evidence>
<dbReference type="PROSITE" id="PS50021">
    <property type="entry name" value="CH"/>
    <property type="match status" value="1"/>
</dbReference>
<dbReference type="GO" id="GO:0000272">
    <property type="term" value="P:polysaccharide catabolic process"/>
    <property type="evidence" value="ECO:0007669"/>
    <property type="project" value="UniProtKB-KW"/>
</dbReference>
<comment type="function">
    <text evidence="11">Glucanases play a role in cell expansion during growth, in cell-cell fusion during mating, and in spore release during sporulation. This enzyme may be involved in beta-glucan degradation. Active on laminarin and lichenan.</text>
</comment>
<keyword evidence="4" id="KW-1003">Cell membrane</keyword>
<evidence type="ECO:0000256" key="2">
    <source>
        <dbReference type="ARBA" id="ARBA00004236"/>
    </source>
</evidence>
<dbReference type="EC" id="3.2.1.39" evidence="3"/>
<reference evidence="17 18" key="1">
    <citation type="submission" date="2018-08" db="EMBL/GenBank/DDBJ databases">
        <title>Aphanomyces genome sequencing and annotation.</title>
        <authorList>
            <person name="Minardi D."/>
            <person name="Oidtmann B."/>
            <person name="Van Der Giezen M."/>
            <person name="Studholme D.J."/>
        </authorList>
    </citation>
    <scope>NUCLEOTIDE SEQUENCE [LARGE SCALE GENOMIC DNA]</scope>
    <source>
        <strain evidence="17 18">NJM0002</strain>
    </source>
</reference>
<dbReference type="VEuPathDB" id="FungiDB:H310_00645"/>
<keyword evidence="7" id="KW-0325">Glycoprotein</keyword>
<dbReference type="Gene3D" id="2.80.10.50">
    <property type="match status" value="1"/>
</dbReference>
<dbReference type="PANTHER" id="PTHR16631:SF17">
    <property type="entry name" value="GLUCAN ENDO-1,3-BETA-GLUCOSIDASE BTGC"/>
    <property type="match status" value="1"/>
</dbReference>
<evidence type="ECO:0000256" key="6">
    <source>
        <dbReference type="ARBA" id="ARBA00023136"/>
    </source>
</evidence>
<keyword evidence="18" id="KW-1185">Reference proteome</keyword>
<dbReference type="SUPFAM" id="SSF50370">
    <property type="entry name" value="Ricin B-like lectins"/>
    <property type="match status" value="1"/>
</dbReference>
<dbReference type="SUPFAM" id="SSF51445">
    <property type="entry name" value="(Trans)glycosidases"/>
    <property type="match status" value="1"/>
</dbReference>
<evidence type="ECO:0000259" key="16">
    <source>
        <dbReference type="PROSITE" id="PS50021"/>
    </source>
</evidence>
<keyword evidence="5" id="KW-0378">Hydrolase</keyword>
<keyword evidence="15" id="KW-0812">Transmembrane</keyword>
<evidence type="ECO:0000313" key="18">
    <source>
        <dbReference type="Proteomes" id="UP000285060"/>
    </source>
</evidence>
<dbReference type="InterPro" id="IPR001715">
    <property type="entry name" value="CH_dom"/>
</dbReference>
<dbReference type="PANTHER" id="PTHR16631">
    <property type="entry name" value="GLUCAN 1,3-BETA-GLUCOSIDASE"/>
    <property type="match status" value="1"/>
</dbReference>
<dbReference type="InterPro" id="IPR000772">
    <property type="entry name" value="Ricin_B_lectin"/>
</dbReference>
<evidence type="ECO:0000313" key="17">
    <source>
        <dbReference type="EMBL" id="RHY34704.1"/>
    </source>
</evidence>
<comment type="caution">
    <text evidence="17">The sequence shown here is derived from an EMBL/GenBank/DDBJ whole genome shotgun (WGS) entry which is preliminary data.</text>
</comment>
<evidence type="ECO:0000256" key="5">
    <source>
        <dbReference type="ARBA" id="ARBA00022801"/>
    </source>
</evidence>
<keyword evidence="9" id="KW-0961">Cell wall biogenesis/degradation</keyword>
<evidence type="ECO:0000256" key="8">
    <source>
        <dbReference type="ARBA" id="ARBA00023277"/>
    </source>
</evidence>
<dbReference type="VEuPathDB" id="FungiDB:H310_00644"/>
<dbReference type="Pfam" id="PF00652">
    <property type="entry name" value="Ricin_B_lectin"/>
    <property type="match status" value="1"/>
</dbReference>
<dbReference type="GO" id="GO:0042973">
    <property type="term" value="F:glucan endo-1,3-beta-D-glucosidase activity"/>
    <property type="evidence" value="ECO:0007669"/>
    <property type="project" value="UniProtKB-EC"/>
</dbReference>
<dbReference type="GO" id="GO:0005886">
    <property type="term" value="C:plasma membrane"/>
    <property type="evidence" value="ECO:0007669"/>
    <property type="project" value="UniProtKB-SubCell"/>
</dbReference>
<dbReference type="SMART" id="SM00458">
    <property type="entry name" value="RICIN"/>
    <property type="match status" value="1"/>
</dbReference>
<organism evidence="17 18">
    <name type="scientific">Aphanomyces invadans</name>
    <dbReference type="NCBI Taxonomy" id="157072"/>
    <lineage>
        <taxon>Eukaryota</taxon>
        <taxon>Sar</taxon>
        <taxon>Stramenopiles</taxon>
        <taxon>Oomycota</taxon>
        <taxon>Saprolegniomycetes</taxon>
        <taxon>Saprolegniales</taxon>
        <taxon>Verrucalvaceae</taxon>
        <taxon>Aphanomyces</taxon>
    </lineage>
</organism>
<evidence type="ECO:0000256" key="4">
    <source>
        <dbReference type="ARBA" id="ARBA00022475"/>
    </source>
</evidence>
<dbReference type="EMBL" id="QUSY01000020">
    <property type="protein sequence ID" value="RHY34704.1"/>
    <property type="molecule type" value="Genomic_DNA"/>
</dbReference>
<keyword evidence="15" id="KW-1133">Transmembrane helix</keyword>
<name>A0A3R6ZAJ8_9STRA</name>
<keyword evidence="6 15" id="KW-0472">Membrane</keyword>
<evidence type="ECO:0000256" key="12">
    <source>
        <dbReference type="ARBA" id="ARBA00042373"/>
    </source>
</evidence>
<evidence type="ECO:0000256" key="14">
    <source>
        <dbReference type="SAM" id="MobiDB-lite"/>
    </source>
</evidence>
<evidence type="ECO:0000256" key="11">
    <source>
        <dbReference type="ARBA" id="ARBA00037649"/>
    </source>
</evidence>
<feature type="region of interest" description="Disordered" evidence="14">
    <location>
        <begin position="576"/>
        <end position="595"/>
    </location>
</feature>
<dbReference type="InterPro" id="IPR035992">
    <property type="entry name" value="Ricin_B-like_lectins"/>
</dbReference>
<feature type="domain" description="Calponin-homology (CH)" evidence="16">
    <location>
        <begin position="875"/>
        <end position="1006"/>
    </location>
</feature>
<dbReference type="Proteomes" id="UP000285060">
    <property type="component" value="Unassembled WGS sequence"/>
</dbReference>
<evidence type="ECO:0000256" key="1">
    <source>
        <dbReference type="ARBA" id="ARBA00000382"/>
    </source>
</evidence>
<evidence type="ECO:0000256" key="15">
    <source>
        <dbReference type="SAM" id="Phobius"/>
    </source>
</evidence>
<feature type="transmembrane region" description="Helical" evidence="15">
    <location>
        <begin position="78"/>
        <end position="98"/>
    </location>
</feature>
<dbReference type="InterPro" id="IPR050732">
    <property type="entry name" value="Beta-glucan_modifiers"/>
</dbReference>
<keyword evidence="8" id="KW-0119">Carbohydrate metabolism</keyword>
<dbReference type="InterPro" id="IPR017853">
    <property type="entry name" value="GH"/>
</dbReference>
<gene>
    <name evidence="17" type="ORF">DYB32_000732</name>
</gene>
<protein>
    <recommendedName>
        <fullName evidence="3">glucan endo-1,3-beta-D-glucosidase</fullName>
        <ecNumber evidence="3">3.2.1.39</ecNumber>
    </recommendedName>
    <alternativeName>
        <fullName evidence="13">Endo-1,3-beta-glucanase btgC</fullName>
    </alternativeName>
    <alternativeName>
        <fullName evidence="12">Laminarinase btgC</fullName>
    </alternativeName>
</protein>